<dbReference type="Pfam" id="PF11836">
    <property type="entry name" value="Phage_TAC_11"/>
    <property type="match status" value="2"/>
</dbReference>
<dbReference type="InterPro" id="IPR021791">
    <property type="entry name" value="Phage_TAC_11"/>
</dbReference>
<reference evidence="2 3" key="1">
    <citation type="submission" date="2020-08" db="EMBL/GenBank/DDBJ databases">
        <title>Genomic Encyclopedia of Type Strains, Phase IV (KMG-IV): sequencing the most valuable type-strain genomes for metagenomic binning, comparative biology and taxonomic classification.</title>
        <authorList>
            <person name="Goeker M."/>
        </authorList>
    </citation>
    <scope>NUCLEOTIDE SEQUENCE [LARGE SCALE GENOMIC DNA]</scope>
    <source>
        <strain evidence="2 3">DSM 26385</strain>
    </source>
</reference>
<sequence>MSKFIELPFGGVKRKFRLAIGELRELQDACKAGPATILARLMSFQPQAEFLRRPRPTDFELGEADPDYQSALNLFALVRQIGGDWRVDEVREVIRLGLIGGGMPQAEAYFHLMKVVDEGGDWKPHIAVAAQVLWHALNGDEEEPSKKDEAGKMTETATGG</sequence>
<organism evidence="2 3">
    <name type="scientific">Allorhizobium borbori</name>
    <dbReference type="NCBI Taxonomy" id="485907"/>
    <lineage>
        <taxon>Bacteria</taxon>
        <taxon>Pseudomonadati</taxon>
        <taxon>Pseudomonadota</taxon>
        <taxon>Alphaproteobacteria</taxon>
        <taxon>Hyphomicrobiales</taxon>
        <taxon>Rhizobiaceae</taxon>
        <taxon>Rhizobium/Agrobacterium group</taxon>
        <taxon>Allorhizobium</taxon>
    </lineage>
</organism>
<gene>
    <name evidence="2" type="ORF">GGQ66_001569</name>
</gene>
<evidence type="ECO:0000313" key="3">
    <source>
        <dbReference type="Proteomes" id="UP000584824"/>
    </source>
</evidence>
<dbReference type="RefSeq" id="WP_183791149.1">
    <property type="nucleotide sequence ID" value="NZ_JACIDU010000005.1"/>
</dbReference>
<comment type="caution">
    <text evidence="2">The sequence shown here is derived from an EMBL/GenBank/DDBJ whole genome shotgun (WGS) entry which is preliminary data.</text>
</comment>
<keyword evidence="3" id="KW-1185">Reference proteome</keyword>
<name>A0A7W6P1P1_9HYPH</name>
<proteinExistence type="predicted"/>
<protein>
    <recommendedName>
        <fullName evidence="4">Phage tail tube protein, GTA-gp10</fullName>
    </recommendedName>
</protein>
<evidence type="ECO:0000313" key="2">
    <source>
        <dbReference type="EMBL" id="MBB4103014.1"/>
    </source>
</evidence>
<dbReference type="Proteomes" id="UP000584824">
    <property type="component" value="Unassembled WGS sequence"/>
</dbReference>
<accession>A0A7W6P1P1</accession>
<evidence type="ECO:0000256" key="1">
    <source>
        <dbReference type="SAM" id="MobiDB-lite"/>
    </source>
</evidence>
<dbReference type="AlphaFoldDB" id="A0A7W6P1P1"/>
<evidence type="ECO:0008006" key="4">
    <source>
        <dbReference type="Google" id="ProtNLM"/>
    </source>
</evidence>
<dbReference type="EMBL" id="JACIDU010000005">
    <property type="protein sequence ID" value="MBB4103014.1"/>
    <property type="molecule type" value="Genomic_DNA"/>
</dbReference>
<feature type="region of interest" description="Disordered" evidence="1">
    <location>
        <begin position="140"/>
        <end position="160"/>
    </location>
</feature>